<dbReference type="PROSITE" id="PS51257">
    <property type="entry name" value="PROKAR_LIPOPROTEIN"/>
    <property type="match status" value="1"/>
</dbReference>
<proteinExistence type="predicted"/>
<dbReference type="RefSeq" id="WP_176582512.1">
    <property type="nucleotide sequence ID" value="NZ_QXDL01000026.1"/>
</dbReference>
<organism evidence="1 2">
    <name type="scientific">Calidithermus terrae</name>
    <dbReference type="NCBI Taxonomy" id="1408545"/>
    <lineage>
        <taxon>Bacteria</taxon>
        <taxon>Thermotogati</taxon>
        <taxon>Deinococcota</taxon>
        <taxon>Deinococci</taxon>
        <taxon>Thermales</taxon>
        <taxon>Thermaceae</taxon>
        <taxon>Calidithermus</taxon>
    </lineage>
</organism>
<keyword evidence="2" id="KW-1185">Reference proteome</keyword>
<evidence type="ECO:0000313" key="2">
    <source>
        <dbReference type="Proteomes" id="UP000265715"/>
    </source>
</evidence>
<dbReference type="EMBL" id="QXDL01000026">
    <property type="protein sequence ID" value="RIH88519.1"/>
    <property type="molecule type" value="Genomic_DNA"/>
</dbReference>
<dbReference type="Proteomes" id="UP000265715">
    <property type="component" value="Unassembled WGS sequence"/>
</dbReference>
<name>A0A399EZQ4_9DEIN</name>
<comment type="caution">
    <text evidence="1">The sequence shown here is derived from an EMBL/GenBank/DDBJ whole genome shotgun (WGS) entry which is preliminary data.</text>
</comment>
<sequence>MGGKPRRVAWWLLGVILWAVLGSCGGPGNKPPADDPRSLAEQVLAGGAGAQAALEQALRLSGFAIRAAGGGPIEPARPAQGLVFEAWDLGAMLASLANGGSAALPDFASALALGFPELEAPQLAATIAADLREAAQSPQPEKRFWAQFIAELGRQAALPYDLLDPALDPTAVSLDPVQLGLIVYRLTADVWLFVQPASGGTRATPKASSQPPCSQTETQALILDAAAAASSIGFGQVLDYLSGRGLKGAEKYAKVVAWLNAALSAVKLAWSWGAFKGEVSMDGPELVRTKSATADGELRKVTARFRLDLGSAQMVNCLRILFNGAGLDFSLWNDGPIKNAGVDWLMLEGGATSRGAGYIQFAQGNIPTNRRTDAEGKDVIAIEGIRQRRDLPADAQRWDRPGKLHVKVSLKNADIVQDLIDAVGGPLSLPAEMAFRIGFGFAYTFSFNVVDWKDPCEPGVSRAVGAQAEVCGVLVRVTGSFNWASYYIQPAGIIADVQDRFEADLWLSPVPGGQGSSVSGIHNAPSTEANPRLVEGLELVVCSFQLGGDYEHLTLDSWRFSGATEKDYYFAFTGIVFVPPATVYYRSDDNCIPYTDPGYTGPSGHAFAVDLSRLQKPGDTYTFSDPSGWEFRFERR</sequence>
<accession>A0A399EZQ4</accession>
<gene>
    <name evidence="1" type="ORF">Mterra_00981</name>
</gene>
<reference evidence="1 2" key="1">
    <citation type="submission" date="2018-08" db="EMBL/GenBank/DDBJ databases">
        <title>Meiothermus terrae DSM 26712 genome sequencing project.</title>
        <authorList>
            <person name="Da Costa M.S."/>
            <person name="Albuquerque L."/>
            <person name="Raposo P."/>
            <person name="Froufe H.J.C."/>
            <person name="Barroso C.S."/>
            <person name="Egas C."/>
        </authorList>
    </citation>
    <scope>NUCLEOTIDE SEQUENCE [LARGE SCALE GENOMIC DNA]</scope>
    <source>
        <strain evidence="1 2">DSM 26712</strain>
    </source>
</reference>
<evidence type="ECO:0000313" key="1">
    <source>
        <dbReference type="EMBL" id="RIH88519.1"/>
    </source>
</evidence>
<protein>
    <submittedName>
        <fullName evidence="1">Uncharacterized protein</fullName>
    </submittedName>
</protein>
<dbReference type="AlphaFoldDB" id="A0A399EZQ4"/>